<keyword evidence="9" id="KW-1185">Reference proteome</keyword>
<dbReference type="InterPro" id="IPR013189">
    <property type="entry name" value="Glyco_hydro_32_C"/>
</dbReference>
<keyword evidence="5" id="KW-0732">Signal</keyword>
<evidence type="ECO:0000259" key="6">
    <source>
        <dbReference type="Pfam" id="PF00251"/>
    </source>
</evidence>
<dbReference type="Gene3D" id="2.60.120.560">
    <property type="entry name" value="Exo-inulinase, domain 1"/>
    <property type="match status" value="1"/>
</dbReference>
<dbReference type="InterPro" id="IPR023296">
    <property type="entry name" value="Glyco_hydro_beta-prop_sf"/>
</dbReference>
<dbReference type="SMART" id="SM00640">
    <property type="entry name" value="Glyco_32"/>
    <property type="match status" value="1"/>
</dbReference>
<feature type="signal peptide" evidence="5">
    <location>
        <begin position="1"/>
        <end position="26"/>
    </location>
</feature>
<dbReference type="Proteomes" id="UP001430356">
    <property type="component" value="Unassembled WGS sequence"/>
</dbReference>
<comment type="similarity">
    <text evidence="1 4">Belongs to the glycosyl hydrolase 32 family.</text>
</comment>
<dbReference type="Pfam" id="PF00251">
    <property type="entry name" value="Glyco_hydro_32N"/>
    <property type="match status" value="1"/>
</dbReference>
<dbReference type="GO" id="GO:0004553">
    <property type="term" value="F:hydrolase activity, hydrolyzing O-glycosyl compounds"/>
    <property type="evidence" value="ECO:0007669"/>
    <property type="project" value="InterPro"/>
</dbReference>
<evidence type="ECO:0000256" key="1">
    <source>
        <dbReference type="ARBA" id="ARBA00009902"/>
    </source>
</evidence>
<evidence type="ECO:0000259" key="7">
    <source>
        <dbReference type="Pfam" id="PF08244"/>
    </source>
</evidence>
<dbReference type="InterPro" id="IPR013148">
    <property type="entry name" value="Glyco_hydro_32_N"/>
</dbReference>
<evidence type="ECO:0000256" key="4">
    <source>
        <dbReference type="RuleBase" id="RU362110"/>
    </source>
</evidence>
<dbReference type="InterPro" id="IPR018053">
    <property type="entry name" value="Glyco_hydro_32_AS"/>
</dbReference>
<gene>
    <name evidence="8" type="ORF">NESM_000787900</name>
</gene>
<sequence>MIAASVRRGAILLLAALAMMAAAAVAMDGVPYEPVYHIRPPKNWINDPNGPYRDPVTGKIHLYMQYNPNGPLWGDIAWYHVTSDDYVKWTRPESPVAVWADKWYDKWGAYSGTMMNNNHSEPVMVYTCTEPENIQRQCIANPPKSDLQGKRTLDTLVKSALNVIMSEEMVPGIVAMENFRDPTEWWQDPAHPERWLIAFVARIQDADGDNAHVIVFSTEDPTFQSGYKFSHSLYLYKYDLDHMFECPDFFTLQPGGEHYLKVSTMPSHRDYIVYGSYQLDAATNQYVYVEDPARSFTFIDYGPFYASKTFHDPILNRRTIWGWTNDELSNAQIIANGWSGVQNLLRTMEYDSVEKKIKTRPVPETKGLRVNKLIDAHSIPVTSTPTQIITSNTNNTLYHEIIARFTLANPATFSATTAYATDADVPEVGLMIRANPSLSQYTTVSVRMPTGSPTATVGSQQLEGYPPIKIFPGPSAANCSAECNKLRLCESYTYWASDNSCKLYWKINEMSPSSAATSGTVREPLLYLGRTQSGTIGSTAPLHGRAPFATATPNGFELHVFVDDSVLEIFKDEGLETLTGRLYIDNGANTTGVAVYARNAGAVSVDIQVYTMDSIWKAPTPSAAKNFTNSLYNLLDTLIDV</sequence>
<evidence type="ECO:0000313" key="8">
    <source>
        <dbReference type="EMBL" id="KAK7198303.1"/>
    </source>
</evidence>
<dbReference type="AlphaFoldDB" id="A0AAW0EZN4"/>
<keyword evidence="3 4" id="KW-0326">Glycosidase</keyword>
<dbReference type="EMBL" id="JAECZO010000142">
    <property type="protein sequence ID" value="KAK7198303.1"/>
    <property type="molecule type" value="Genomic_DNA"/>
</dbReference>
<name>A0AAW0EZN4_9TRYP</name>
<comment type="caution">
    <text evidence="8">The sequence shown here is derived from an EMBL/GenBank/DDBJ whole genome shotgun (WGS) entry which is preliminary data.</text>
</comment>
<organism evidence="8 9">
    <name type="scientific">Novymonas esmeraldas</name>
    <dbReference type="NCBI Taxonomy" id="1808958"/>
    <lineage>
        <taxon>Eukaryota</taxon>
        <taxon>Discoba</taxon>
        <taxon>Euglenozoa</taxon>
        <taxon>Kinetoplastea</taxon>
        <taxon>Metakinetoplastina</taxon>
        <taxon>Trypanosomatida</taxon>
        <taxon>Trypanosomatidae</taxon>
        <taxon>Novymonas</taxon>
    </lineage>
</organism>
<dbReference type="Gene3D" id="3.50.4.10">
    <property type="entry name" value="Hepatocyte Growth Factor"/>
    <property type="match status" value="1"/>
</dbReference>
<feature type="domain" description="Glycosyl hydrolase family 32 N-terminal" evidence="6">
    <location>
        <begin position="37"/>
        <end position="361"/>
    </location>
</feature>
<protein>
    <submittedName>
        <fullName evidence="8">Beta-fructofuranosidase</fullName>
    </submittedName>
</protein>
<dbReference type="Pfam" id="PF08244">
    <property type="entry name" value="Glyco_hydro_32C"/>
    <property type="match status" value="1"/>
</dbReference>
<feature type="chain" id="PRO_5043384789" evidence="5">
    <location>
        <begin position="27"/>
        <end position="641"/>
    </location>
</feature>
<dbReference type="GO" id="GO:0005975">
    <property type="term" value="P:carbohydrate metabolic process"/>
    <property type="evidence" value="ECO:0007669"/>
    <property type="project" value="InterPro"/>
</dbReference>
<dbReference type="InterPro" id="IPR001362">
    <property type="entry name" value="Glyco_hydro_32"/>
</dbReference>
<dbReference type="PROSITE" id="PS00609">
    <property type="entry name" value="GLYCOSYL_HYDROL_F32"/>
    <property type="match status" value="1"/>
</dbReference>
<dbReference type="CDD" id="cd18624">
    <property type="entry name" value="GH32_Fruct1-like"/>
    <property type="match status" value="1"/>
</dbReference>
<evidence type="ECO:0000256" key="2">
    <source>
        <dbReference type="ARBA" id="ARBA00022801"/>
    </source>
</evidence>
<proteinExistence type="inferred from homology"/>
<dbReference type="InterPro" id="IPR050551">
    <property type="entry name" value="Fructan_Metab_Enzymes"/>
</dbReference>
<evidence type="ECO:0000313" key="9">
    <source>
        <dbReference type="Proteomes" id="UP001430356"/>
    </source>
</evidence>
<evidence type="ECO:0000256" key="5">
    <source>
        <dbReference type="SAM" id="SignalP"/>
    </source>
</evidence>
<dbReference type="SUPFAM" id="SSF75005">
    <property type="entry name" value="Arabinanase/levansucrase/invertase"/>
    <property type="match status" value="1"/>
</dbReference>
<dbReference type="Gene3D" id="2.115.10.20">
    <property type="entry name" value="Glycosyl hydrolase domain, family 43"/>
    <property type="match status" value="1"/>
</dbReference>
<evidence type="ECO:0000256" key="3">
    <source>
        <dbReference type="ARBA" id="ARBA00023295"/>
    </source>
</evidence>
<dbReference type="PANTHER" id="PTHR31953">
    <property type="entry name" value="BETA-FRUCTOFURANOSIDASE, INSOLUBLE ISOENZYME CWINV1-RELATED"/>
    <property type="match status" value="1"/>
</dbReference>
<reference evidence="8 9" key="1">
    <citation type="journal article" date="2021" name="MBio">
        <title>A New Model Trypanosomatid, Novymonas esmeraldas: Genomic Perception of Its 'Candidatus Pandoraea novymonadis' Endosymbiont.</title>
        <authorList>
            <person name="Zakharova A."/>
            <person name="Saura A."/>
            <person name="Butenko A."/>
            <person name="Podesvova L."/>
            <person name="Warmusova S."/>
            <person name="Kostygov A.Y."/>
            <person name="Nenarokova A."/>
            <person name="Lukes J."/>
            <person name="Opperdoes F.R."/>
            <person name="Yurchenko V."/>
        </authorList>
    </citation>
    <scope>NUCLEOTIDE SEQUENCE [LARGE SCALE GENOMIC DNA]</scope>
    <source>
        <strain evidence="8 9">E262AT.01</strain>
    </source>
</reference>
<dbReference type="InterPro" id="IPR013320">
    <property type="entry name" value="ConA-like_dom_sf"/>
</dbReference>
<dbReference type="SUPFAM" id="SSF49899">
    <property type="entry name" value="Concanavalin A-like lectins/glucanases"/>
    <property type="match status" value="1"/>
</dbReference>
<keyword evidence="2 4" id="KW-0378">Hydrolase</keyword>
<feature type="domain" description="Glycosyl hydrolase family 32 C-terminal" evidence="7">
    <location>
        <begin position="400"/>
        <end position="610"/>
    </location>
</feature>
<accession>A0AAW0EZN4</accession>